<evidence type="ECO:0000256" key="7">
    <source>
        <dbReference type="SAM" id="SignalP"/>
    </source>
</evidence>
<dbReference type="GO" id="GO:0004144">
    <property type="term" value="F:diacylglycerol O-acyltransferase activity"/>
    <property type="evidence" value="ECO:0007669"/>
    <property type="project" value="UniProtKB-EC"/>
</dbReference>
<dbReference type="PROSITE" id="PS51318">
    <property type="entry name" value="TAT"/>
    <property type="match status" value="1"/>
</dbReference>
<name>A0A7Y9DR58_9PSEU</name>
<evidence type="ECO:0000256" key="4">
    <source>
        <dbReference type="ARBA" id="ARBA00013244"/>
    </source>
</evidence>
<organism evidence="8 9">
    <name type="scientific">Actinomycetospora corticicola</name>
    <dbReference type="NCBI Taxonomy" id="663602"/>
    <lineage>
        <taxon>Bacteria</taxon>
        <taxon>Bacillati</taxon>
        <taxon>Actinomycetota</taxon>
        <taxon>Actinomycetes</taxon>
        <taxon>Pseudonocardiales</taxon>
        <taxon>Pseudonocardiaceae</taxon>
        <taxon>Actinomycetospora</taxon>
    </lineage>
</organism>
<evidence type="ECO:0000256" key="6">
    <source>
        <dbReference type="ARBA" id="ARBA00048109"/>
    </source>
</evidence>
<dbReference type="Proteomes" id="UP000535890">
    <property type="component" value="Unassembled WGS sequence"/>
</dbReference>
<evidence type="ECO:0000313" key="8">
    <source>
        <dbReference type="EMBL" id="NYD33980.1"/>
    </source>
</evidence>
<dbReference type="Gene3D" id="3.40.50.1820">
    <property type="entry name" value="alpha/beta hydrolase"/>
    <property type="match status" value="1"/>
</dbReference>
<feature type="signal peptide" evidence="7">
    <location>
        <begin position="1"/>
        <end position="20"/>
    </location>
</feature>
<sequence>MSRRGLLLGGGAIVGAGALAAGATSLAAAVETPAPIPQRVPAAPRPARTPDAVSTVEWVASSARRRSVRLVITSPAGVDRRPLPVAVGLHGLGGNALWWGDPGMRRALGVAWASGVPPFAIAALDGGDNYWHPFRPTDDPMRMLLEELPGWLTARGMARQTGGLPVLASGVSMGGAGALMYARARADRRVPVKAVAAMSPGLFTDWSVAAKRPFAGVADWEANDPLRFYPELAGTPTGMWCGDRDSFAPAVRRYIDLARPQYSRISPGAHTGSYYGTILPQVFAFLGQHVAPTNLPVAPVSSSATYPHL</sequence>
<dbReference type="GO" id="GO:0050348">
    <property type="term" value="F:trehalose O-mycolyltransferase activity"/>
    <property type="evidence" value="ECO:0007669"/>
    <property type="project" value="UniProtKB-EC"/>
</dbReference>
<accession>A0A7Y9DR58</accession>
<dbReference type="Pfam" id="PF00756">
    <property type="entry name" value="Esterase"/>
    <property type="match status" value="1"/>
</dbReference>
<dbReference type="InterPro" id="IPR000801">
    <property type="entry name" value="Esterase-like"/>
</dbReference>
<dbReference type="EC" id="2.3.1.20" evidence="4"/>
<protein>
    <recommendedName>
        <fullName evidence="5">Acyl-CoA:diacylglycerol acyltransferase</fullName>
        <ecNumber evidence="3">2.3.1.122</ecNumber>
        <ecNumber evidence="4">2.3.1.20</ecNumber>
    </recommendedName>
</protein>
<dbReference type="InterPro" id="IPR006311">
    <property type="entry name" value="TAT_signal"/>
</dbReference>
<dbReference type="SUPFAM" id="SSF53474">
    <property type="entry name" value="alpha/beta-Hydrolases"/>
    <property type="match status" value="1"/>
</dbReference>
<evidence type="ECO:0000256" key="2">
    <source>
        <dbReference type="ARBA" id="ARBA00005874"/>
    </source>
</evidence>
<keyword evidence="9" id="KW-1185">Reference proteome</keyword>
<keyword evidence="7" id="KW-0732">Signal</keyword>
<reference evidence="8 9" key="1">
    <citation type="submission" date="2020-07" db="EMBL/GenBank/DDBJ databases">
        <title>Sequencing the genomes of 1000 actinobacteria strains.</title>
        <authorList>
            <person name="Klenk H.-P."/>
        </authorList>
    </citation>
    <scope>NUCLEOTIDE SEQUENCE [LARGE SCALE GENOMIC DNA]</scope>
    <source>
        <strain evidence="8 9">DSM 45772</strain>
    </source>
</reference>
<dbReference type="AlphaFoldDB" id="A0A7Y9DR58"/>
<dbReference type="InterPro" id="IPR029058">
    <property type="entry name" value="AB_hydrolase_fold"/>
</dbReference>
<dbReference type="RefSeq" id="WP_179791991.1">
    <property type="nucleotide sequence ID" value="NZ_BAABHP010000012.1"/>
</dbReference>
<feature type="chain" id="PRO_5039168539" description="Acyl-CoA:diacylglycerol acyltransferase" evidence="7">
    <location>
        <begin position="21"/>
        <end position="309"/>
    </location>
</feature>
<evidence type="ECO:0000256" key="5">
    <source>
        <dbReference type="ARBA" id="ARBA00032572"/>
    </source>
</evidence>
<comment type="catalytic activity">
    <reaction evidence="1">
        <text>2 alpha,alpha'-trehalose 6-mycolate = alpha,alpha'-trehalose 6,6'-bismycolate + alpha,alpha-trehalose</text>
        <dbReference type="Rhea" id="RHEA:23472"/>
        <dbReference type="ChEBI" id="CHEBI:16551"/>
        <dbReference type="ChEBI" id="CHEBI:18195"/>
        <dbReference type="ChEBI" id="CHEBI:18234"/>
        <dbReference type="EC" id="2.3.1.122"/>
    </reaction>
</comment>
<evidence type="ECO:0000256" key="3">
    <source>
        <dbReference type="ARBA" id="ARBA00012820"/>
    </source>
</evidence>
<proteinExistence type="inferred from homology"/>
<dbReference type="EC" id="2.3.1.122" evidence="3"/>
<evidence type="ECO:0000256" key="1">
    <source>
        <dbReference type="ARBA" id="ARBA00000697"/>
    </source>
</evidence>
<evidence type="ECO:0000313" key="9">
    <source>
        <dbReference type="Proteomes" id="UP000535890"/>
    </source>
</evidence>
<dbReference type="GO" id="GO:0016787">
    <property type="term" value="F:hydrolase activity"/>
    <property type="evidence" value="ECO:0007669"/>
    <property type="project" value="UniProtKB-KW"/>
</dbReference>
<dbReference type="EMBL" id="JACCBN010000001">
    <property type="protein sequence ID" value="NYD33980.1"/>
    <property type="molecule type" value="Genomic_DNA"/>
</dbReference>
<comment type="similarity">
    <text evidence="2">Belongs to the mycobacterial A85 antigen family.</text>
</comment>
<comment type="catalytic activity">
    <reaction evidence="6">
        <text>an acyl-CoA + a 1,2-diacyl-sn-glycerol = a triacyl-sn-glycerol + CoA</text>
        <dbReference type="Rhea" id="RHEA:10868"/>
        <dbReference type="ChEBI" id="CHEBI:17815"/>
        <dbReference type="ChEBI" id="CHEBI:57287"/>
        <dbReference type="ChEBI" id="CHEBI:58342"/>
        <dbReference type="ChEBI" id="CHEBI:64615"/>
        <dbReference type="EC" id="2.3.1.20"/>
    </reaction>
</comment>
<keyword evidence="8" id="KW-0378">Hydrolase</keyword>
<gene>
    <name evidence="8" type="ORF">BJ983_000082</name>
</gene>
<comment type="caution">
    <text evidence="8">The sequence shown here is derived from an EMBL/GenBank/DDBJ whole genome shotgun (WGS) entry which is preliminary data.</text>
</comment>